<feature type="domain" description="ABC transmembrane type-1" evidence="5">
    <location>
        <begin position="16"/>
        <end position="61"/>
    </location>
</feature>
<protein>
    <submittedName>
        <fullName evidence="8">ABC transmembrane type-1 domain-containing protein</fullName>
    </submittedName>
</protein>
<keyword evidence="2 4" id="KW-1133">Transmembrane helix</keyword>
<reference evidence="8" key="1">
    <citation type="submission" date="2016-06" db="UniProtKB">
        <authorList>
            <consortium name="WormBaseParasite"/>
        </authorList>
    </citation>
    <scope>IDENTIFICATION</scope>
</reference>
<gene>
    <name evidence="6" type="ORF">GPUH_LOCUS25275</name>
</gene>
<dbReference type="WBParaSite" id="GPUH_0002530601-mRNA-1">
    <property type="protein sequence ID" value="GPUH_0002530601-mRNA-1"/>
    <property type="gene ID" value="GPUH_0002530601"/>
</dbReference>
<evidence type="ECO:0000256" key="2">
    <source>
        <dbReference type="ARBA" id="ARBA00022989"/>
    </source>
</evidence>
<dbReference type="Pfam" id="PF06472">
    <property type="entry name" value="ABC_membrane_2"/>
    <property type="match status" value="1"/>
</dbReference>
<evidence type="ECO:0000313" key="7">
    <source>
        <dbReference type="Proteomes" id="UP000271098"/>
    </source>
</evidence>
<dbReference type="GO" id="GO:0016020">
    <property type="term" value="C:membrane"/>
    <property type="evidence" value="ECO:0007669"/>
    <property type="project" value="InterPro"/>
</dbReference>
<evidence type="ECO:0000256" key="3">
    <source>
        <dbReference type="ARBA" id="ARBA00023136"/>
    </source>
</evidence>
<keyword evidence="3 4" id="KW-0472">Membrane</keyword>
<keyword evidence="1 4" id="KW-0812">Transmembrane</keyword>
<organism evidence="8">
    <name type="scientific">Gongylonema pulchrum</name>
    <dbReference type="NCBI Taxonomy" id="637853"/>
    <lineage>
        <taxon>Eukaryota</taxon>
        <taxon>Metazoa</taxon>
        <taxon>Ecdysozoa</taxon>
        <taxon>Nematoda</taxon>
        <taxon>Chromadorea</taxon>
        <taxon>Rhabditida</taxon>
        <taxon>Spirurina</taxon>
        <taxon>Spiruromorpha</taxon>
        <taxon>Spiruroidea</taxon>
        <taxon>Gongylonematidae</taxon>
        <taxon>Gongylonema</taxon>
    </lineage>
</organism>
<evidence type="ECO:0000313" key="8">
    <source>
        <dbReference type="WBParaSite" id="GPUH_0002530601-mRNA-1"/>
    </source>
</evidence>
<dbReference type="EMBL" id="UYRT01104474">
    <property type="protein sequence ID" value="VDN43997.1"/>
    <property type="molecule type" value="Genomic_DNA"/>
</dbReference>
<evidence type="ECO:0000259" key="5">
    <source>
        <dbReference type="Pfam" id="PF06472"/>
    </source>
</evidence>
<name>A0A183EWD5_9BILA</name>
<proteinExistence type="predicted"/>
<dbReference type="OrthoDB" id="422637at2759"/>
<dbReference type="GO" id="GO:0005524">
    <property type="term" value="F:ATP binding"/>
    <property type="evidence" value="ECO:0007669"/>
    <property type="project" value="InterPro"/>
</dbReference>
<evidence type="ECO:0000256" key="4">
    <source>
        <dbReference type="SAM" id="Phobius"/>
    </source>
</evidence>
<keyword evidence="7" id="KW-1185">Reference proteome</keyword>
<dbReference type="AlphaFoldDB" id="A0A183EWD5"/>
<evidence type="ECO:0000313" key="6">
    <source>
        <dbReference type="EMBL" id="VDN43997.1"/>
    </source>
</evidence>
<accession>A0A183EWD5</accession>
<reference evidence="6 7" key="2">
    <citation type="submission" date="2018-11" db="EMBL/GenBank/DDBJ databases">
        <authorList>
            <consortium name="Pathogen Informatics"/>
        </authorList>
    </citation>
    <scope>NUCLEOTIDE SEQUENCE [LARGE SCALE GENOMIC DNA]</scope>
</reference>
<feature type="transmembrane region" description="Helical" evidence="4">
    <location>
        <begin position="37"/>
        <end position="56"/>
    </location>
</feature>
<dbReference type="GO" id="GO:0140359">
    <property type="term" value="F:ABC-type transporter activity"/>
    <property type="evidence" value="ECO:0007669"/>
    <property type="project" value="InterPro"/>
</dbReference>
<dbReference type="Proteomes" id="UP000271098">
    <property type="component" value="Unassembled WGS sequence"/>
</dbReference>
<evidence type="ECO:0000256" key="1">
    <source>
        <dbReference type="ARBA" id="ARBA00022692"/>
    </source>
</evidence>
<sequence>METDFLDTKVIFLKYQQRDQRMTQDVEKLTRIITMDLYTPVTTAPFIIAYYTYLTYRRFAAKSAHNLARKLSRNSFKLRCERT</sequence>
<dbReference type="InterPro" id="IPR011527">
    <property type="entry name" value="ABC1_TM_dom"/>
</dbReference>